<evidence type="ECO:0008006" key="3">
    <source>
        <dbReference type="Google" id="ProtNLM"/>
    </source>
</evidence>
<evidence type="ECO:0000313" key="2">
    <source>
        <dbReference type="EMBL" id="CAD8948023.1"/>
    </source>
</evidence>
<protein>
    <recommendedName>
        <fullName evidence="3">TIR domain-containing protein</fullName>
    </recommendedName>
</protein>
<name>A0A7S1GR56_HEMAN</name>
<organism evidence="2">
    <name type="scientific">Hemiselmis andersenii</name>
    <name type="common">Cryptophyte alga</name>
    <dbReference type="NCBI Taxonomy" id="464988"/>
    <lineage>
        <taxon>Eukaryota</taxon>
        <taxon>Cryptophyceae</taxon>
        <taxon>Cryptomonadales</taxon>
        <taxon>Hemiselmidaceae</taxon>
        <taxon>Hemiselmis</taxon>
    </lineage>
</organism>
<sequence length="467" mass="50924">MRRCVSWAAQLVMHGQEGGSLTSPLLEPSAADVEPAPLKLTPKSSHGGGLNYWMDMEGAEQETAAVESDEDREAMARYKQLPQWSGTNMVARFGFKMVPAKSFSQEQLLTVVVSILAADKTMQPRRLLEVPQLPGPGGKVNKVWVGPERNLLYTFAPLLTRAAHAELTVNVMLGAWSKKCVLSLSDGGRGLSDIRKVIESYCFGRDLSEARFVRRNGEAIHVGDEATVDVNTLRPSVGLWGNARRQGAPQQCNVLISYSPDTKAVASQALDSLIAKGYPAWMDRQNHGSSQGLSEAGLFVAFLTRSYNDDADAIREYSDAVQKGLRALLVWPHGIFPLTGQLKGILKEQESPENHQAHRHPLHIYGDVAEGSRLPQHLLEQIALSVAHILPAPPPPVIFHKRMPAPYSAPPTVSALERKQNAPPINVGPYIAEMEKKAAQKKAEEKAKEKAAAGKDGKGKAAPKKKK</sequence>
<gene>
    <name evidence="2" type="ORF">HAND00432_LOCUS2541</name>
</gene>
<feature type="region of interest" description="Disordered" evidence="1">
    <location>
        <begin position="436"/>
        <end position="467"/>
    </location>
</feature>
<evidence type="ECO:0000256" key="1">
    <source>
        <dbReference type="SAM" id="MobiDB-lite"/>
    </source>
</evidence>
<feature type="compositionally biased region" description="Basic and acidic residues" evidence="1">
    <location>
        <begin position="436"/>
        <end position="459"/>
    </location>
</feature>
<dbReference type="AlphaFoldDB" id="A0A7S1GR56"/>
<accession>A0A7S1GR56</accession>
<dbReference type="EMBL" id="HBFX01004024">
    <property type="protein sequence ID" value="CAD8948023.1"/>
    <property type="molecule type" value="Transcribed_RNA"/>
</dbReference>
<proteinExistence type="predicted"/>
<reference evidence="2" key="1">
    <citation type="submission" date="2021-01" db="EMBL/GenBank/DDBJ databases">
        <authorList>
            <person name="Corre E."/>
            <person name="Pelletier E."/>
            <person name="Niang G."/>
            <person name="Scheremetjew M."/>
            <person name="Finn R."/>
            <person name="Kale V."/>
            <person name="Holt S."/>
            <person name="Cochrane G."/>
            <person name="Meng A."/>
            <person name="Brown T."/>
            <person name="Cohen L."/>
        </authorList>
    </citation>
    <scope>NUCLEOTIDE SEQUENCE</scope>
    <source>
        <strain evidence="2">CCMP644</strain>
    </source>
</reference>